<evidence type="ECO:0000313" key="7">
    <source>
        <dbReference type="EMBL" id="MCQ4838532.1"/>
    </source>
</evidence>
<dbReference type="Proteomes" id="UP001524473">
    <property type="component" value="Unassembled WGS sequence"/>
</dbReference>
<dbReference type="CDD" id="cd12162">
    <property type="entry name" value="2-Hacid_dh_4"/>
    <property type="match status" value="1"/>
</dbReference>
<gene>
    <name evidence="7" type="ORF">NE695_01225</name>
</gene>
<name>A0ABT1RV33_9FIRM</name>
<organism evidence="7 8">
    <name type="scientific">Neglectibacter timonensis</name>
    <dbReference type="NCBI Taxonomy" id="1776382"/>
    <lineage>
        <taxon>Bacteria</taxon>
        <taxon>Bacillati</taxon>
        <taxon>Bacillota</taxon>
        <taxon>Clostridia</taxon>
        <taxon>Eubacteriales</taxon>
        <taxon>Oscillospiraceae</taxon>
        <taxon>Neglectibacter</taxon>
    </lineage>
</organism>
<dbReference type="InterPro" id="IPR029753">
    <property type="entry name" value="D-isomer_DH_CS"/>
</dbReference>
<dbReference type="PANTHER" id="PTHR43761">
    <property type="entry name" value="D-ISOMER SPECIFIC 2-HYDROXYACID DEHYDROGENASE FAMILY PROTEIN (AFU_ORTHOLOGUE AFUA_1G13630)"/>
    <property type="match status" value="1"/>
</dbReference>
<feature type="domain" description="D-isomer specific 2-hydroxyacid dehydrogenase catalytic" evidence="5">
    <location>
        <begin position="16"/>
        <end position="314"/>
    </location>
</feature>
<dbReference type="InterPro" id="IPR029752">
    <property type="entry name" value="D-isomer_DH_CS1"/>
</dbReference>
<dbReference type="InterPro" id="IPR036291">
    <property type="entry name" value="NAD(P)-bd_dom_sf"/>
</dbReference>
<keyword evidence="8" id="KW-1185">Reference proteome</keyword>
<evidence type="ECO:0000256" key="4">
    <source>
        <dbReference type="RuleBase" id="RU003719"/>
    </source>
</evidence>
<dbReference type="EMBL" id="JANFZH010000002">
    <property type="protein sequence ID" value="MCQ4838532.1"/>
    <property type="molecule type" value="Genomic_DNA"/>
</dbReference>
<dbReference type="Pfam" id="PF02826">
    <property type="entry name" value="2-Hacid_dh_C"/>
    <property type="match status" value="1"/>
</dbReference>
<dbReference type="RefSeq" id="WP_066865198.1">
    <property type="nucleotide sequence ID" value="NZ_CABKVV010000014.1"/>
</dbReference>
<dbReference type="InterPro" id="IPR006139">
    <property type="entry name" value="D-isomer_2_OHA_DH_cat_dom"/>
</dbReference>
<evidence type="ECO:0000259" key="6">
    <source>
        <dbReference type="Pfam" id="PF02826"/>
    </source>
</evidence>
<evidence type="ECO:0000313" key="8">
    <source>
        <dbReference type="Proteomes" id="UP001524473"/>
    </source>
</evidence>
<dbReference type="SUPFAM" id="SSF52283">
    <property type="entry name" value="Formate/glycerate dehydrogenase catalytic domain-like"/>
    <property type="match status" value="1"/>
</dbReference>
<dbReference type="PANTHER" id="PTHR43761:SF1">
    <property type="entry name" value="D-ISOMER SPECIFIC 2-HYDROXYACID DEHYDROGENASE CATALYTIC DOMAIN-CONTAINING PROTEIN-RELATED"/>
    <property type="match status" value="1"/>
</dbReference>
<comment type="caution">
    <text evidence="7">The sequence shown here is derived from an EMBL/GenBank/DDBJ whole genome shotgun (WGS) entry which is preliminary data.</text>
</comment>
<evidence type="ECO:0000256" key="3">
    <source>
        <dbReference type="ARBA" id="ARBA00023027"/>
    </source>
</evidence>
<protein>
    <submittedName>
        <fullName evidence="7">D-2-hydroxyacid dehydrogenase</fullName>
    </submittedName>
</protein>
<accession>A0ABT1RV33</accession>
<evidence type="ECO:0000256" key="1">
    <source>
        <dbReference type="ARBA" id="ARBA00005854"/>
    </source>
</evidence>
<sequence>MQIVVLDGRTTNPGDISWEPLKELGKLTVYDDTPYELIRERAGAAEAVIMNRTIMDRAILKELPCLRFLGALATGYNTIDIAAAEELGITVCNVPLYCAETVAQHAFSLLLALCNRAEYYSETVRDGGWKRAEEESAFSPMFELSGKTLGIFGFGAIGSAVARLGLAFGMKVLLCSRTRKEAPAGCSWVSLRELFQKSDVVSIHCPLTEETRGLINSSLLSLMKPSAFLLNTSRGAVVAEADLAEALNTGRLAGAGMDVLSQEPPAPEHPLLSAKNCIITPHVAWSSREARQRLIGIVAENLRCFLAGVPQNVVKQKRDKGEKQYE</sequence>
<evidence type="ECO:0000256" key="2">
    <source>
        <dbReference type="ARBA" id="ARBA00023002"/>
    </source>
</evidence>
<dbReference type="PROSITE" id="PS00670">
    <property type="entry name" value="D_2_HYDROXYACID_DH_2"/>
    <property type="match status" value="1"/>
</dbReference>
<dbReference type="PROSITE" id="PS00065">
    <property type="entry name" value="D_2_HYDROXYACID_DH_1"/>
    <property type="match status" value="1"/>
</dbReference>
<comment type="similarity">
    <text evidence="1 4">Belongs to the D-isomer specific 2-hydroxyacid dehydrogenase family.</text>
</comment>
<proteinExistence type="inferred from homology"/>
<dbReference type="InterPro" id="IPR050418">
    <property type="entry name" value="D-iso_2-hydroxyacid_DH_PdxB"/>
</dbReference>
<evidence type="ECO:0000259" key="5">
    <source>
        <dbReference type="Pfam" id="PF00389"/>
    </source>
</evidence>
<reference evidence="7 8" key="1">
    <citation type="submission" date="2022-06" db="EMBL/GenBank/DDBJ databases">
        <title>Isolation of gut microbiota from human fecal samples.</title>
        <authorList>
            <person name="Pamer E.G."/>
            <person name="Barat B."/>
            <person name="Waligurski E."/>
            <person name="Medina S."/>
            <person name="Paddock L."/>
            <person name="Mostad J."/>
        </authorList>
    </citation>
    <scope>NUCLEOTIDE SEQUENCE [LARGE SCALE GENOMIC DNA]</scope>
    <source>
        <strain evidence="7 8">DFI.9.73</strain>
    </source>
</reference>
<dbReference type="SUPFAM" id="SSF51735">
    <property type="entry name" value="NAD(P)-binding Rossmann-fold domains"/>
    <property type="match status" value="1"/>
</dbReference>
<keyword evidence="2 4" id="KW-0560">Oxidoreductase</keyword>
<dbReference type="Gene3D" id="3.40.50.720">
    <property type="entry name" value="NAD(P)-binding Rossmann-like Domain"/>
    <property type="match status" value="2"/>
</dbReference>
<dbReference type="InterPro" id="IPR006140">
    <property type="entry name" value="D-isomer_DH_NAD-bd"/>
</dbReference>
<keyword evidence="3" id="KW-0520">NAD</keyword>
<feature type="domain" description="D-isomer specific 2-hydroxyacid dehydrogenase NAD-binding" evidence="6">
    <location>
        <begin position="107"/>
        <end position="284"/>
    </location>
</feature>
<dbReference type="GeneID" id="90532850"/>
<dbReference type="Pfam" id="PF00389">
    <property type="entry name" value="2-Hacid_dh"/>
    <property type="match status" value="1"/>
</dbReference>